<dbReference type="EC" id="1.13.-.-" evidence="7"/>
<dbReference type="Proteomes" id="UP001239782">
    <property type="component" value="Chromosome"/>
</dbReference>
<keyword evidence="7" id="KW-0223">Dioxygenase</keyword>
<dbReference type="InterPro" id="IPR004183">
    <property type="entry name" value="Xdiol_dOase_suB"/>
</dbReference>
<proteinExistence type="inferred from homology"/>
<dbReference type="PANTHER" id="PTHR30096">
    <property type="entry name" value="4,5-DOPA DIOXYGENASE EXTRADIOL-LIKE PROTEIN"/>
    <property type="match status" value="1"/>
</dbReference>
<dbReference type="CDD" id="cd07363">
    <property type="entry name" value="45_DOPA_Dioxygenase"/>
    <property type="match status" value="1"/>
</dbReference>
<keyword evidence="8" id="KW-1185">Reference proteome</keyword>
<evidence type="ECO:0000256" key="4">
    <source>
        <dbReference type="ARBA" id="ARBA00022833"/>
    </source>
</evidence>
<dbReference type="PANTHER" id="PTHR30096:SF0">
    <property type="entry name" value="4,5-DOPA DIOXYGENASE EXTRADIOL-LIKE PROTEIN"/>
    <property type="match status" value="1"/>
</dbReference>
<dbReference type="AlphaFoldDB" id="A0AA51RSY7"/>
<dbReference type="RefSeq" id="WP_309202035.1">
    <property type="nucleotide sequence ID" value="NZ_CP133548.1"/>
</dbReference>
<sequence>MTIAFISHGGGPLPLLGDPGHQEMVEHLNYLAKIIQRPKEILVISAHWESNTFTITSGAKPDIIYDYYGFPNESYQLQYPVSGSPDLASQVHSAIKNQALPATLDADRGFDHGLWVPLTLMYPNADIPCVQLSLHESLDPKLHWQLGKALQDLNRPDRLILGSGFSFHNMKGFFEQPSTKAMQDANSSFETWLTETLLTKPLNAEEQQSRLFDWSSAPGARMSHPREEHLIPLHVCFGAAQRSADEHFAVSILNRQSSTFLWH</sequence>
<dbReference type="Pfam" id="PF02900">
    <property type="entry name" value="LigB"/>
    <property type="match status" value="1"/>
</dbReference>
<name>A0AA51RSY7_9GAMM</name>
<organism evidence="7 8">
    <name type="scientific">Pleionea litopenaei</name>
    <dbReference type="NCBI Taxonomy" id="3070815"/>
    <lineage>
        <taxon>Bacteria</taxon>
        <taxon>Pseudomonadati</taxon>
        <taxon>Pseudomonadota</taxon>
        <taxon>Gammaproteobacteria</taxon>
        <taxon>Oceanospirillales</taxon>
        <taxon>Pleioneaceae</taxon>
        <taxon>Pleionea</taxon>
    </lineage>
</organism>
<evidence type="ECO:0000256" key="2">
    <source>
        <dbReference type="ARBA" id="ARBA00007581"/>
    </source>
</evidence>
<protein>
    <submittedName>
        <fullName evidence="7">Class III extradiol ring-cleavage dioxygenase</fullName>
        <ecNumber evidence="7">1.13.-.-</ecNumber>
    </submittedName>
</protein>
<dbReference type="GO" id="GO:0008198">
    <property type="term" value="F:ferrous iron binding"/>
    <property type="evidence" value="ECO:0007669"/>
    <property type="project" value="InterPro"/>
</dbReference>
<keyword evidence="4" id="KW-0862">Zinc</keyword>
<gene>
    <name evidence="7" type="ORF">Q9312_16915</name>
</gene>
<accession>A0AA51RSY7</accession>
<evidence type="ECO:0000313" key="8">
    <source>
        <dbReference type="Proteomes" id="UP001239782"/>
    </source>
</evidence>
<dbReference type="EMBL" id="CP133548">
    <property type="protein sequence ID" value="WMS86899.1"/>
    <property type="molecule type" value="Genomic_DNA"/>
</dbReference>
<dbReference type="PIRSF" id="PIRSF006157">
    <property type="entry name" value="Doxgns_DODA"/>
    <property type="match status" value="1"/>
</dbReference>
<comment type="cofactor">
    <cofactor evidence="1">
        <name>Zn(2+)</name>
        <dbReference type="ChEBI" id="CHEBI:29105"/>
    </cofactor>
</comment>
<evidence type="ECO:0000256" key="1">
    <source>
        <dbReference type="ARBA" id="ARBA00001947"/>
    </source>
</evidence>
<dbReference type="SUPFAM" id="SSF53213">
    <property type="entry name" value="LigB-like"/>
    <property type="match status" value="1"/>
</dbReference>
<keyword evidence="5 7" id="KW-0560">Oxidoreductase</keyword>
<dbReference type="GO" id="GO:0016702">
    <property type="term" value="F:oxidoreductase activity, acting on single donors with incorporation of molecular oxygen, incorporation of two atoms of oxygen"/>
    <property type="evidence" value="ECO:0007669"/>
    <property type="project" value="UniProtKB-ARBA"/>
</dbReference>
<keyword evidence="3" id="KW-0479">Metal-binding</keyword>
<comment type="similarity">
    <text evidence="2">Belongs to the DODA-type extradiol aromatic ring-opening dioxygenase family.</text>
</comment>
<feature type="domain" description="Extradiol ring-cleavage dioxygenase class III enzyme subunit B" evidence="6">
    <location>
        <begin position="36"/>
        <end position="243"/>
    </location>
</feature>
<evidence type="ECO:0000256" key="5">
    <source>
        <dbReference type="ARBA" id="ARBA00023002"/>
    </source>
</evidence>
<evidence type="ECO:0000256" key="3">
    <source>
        <dbReference type="ARBA" id="ARBA00022723"/>
    </source>
</evidence>
<evidence type="ECO:0000313" key="7">
    <source>
        <dbReference type="EMBL" id="WMS86899.1"/>
    </source>
</evidence>
<reference evidence="7 8" key="1">
    <citation type="submission" date="2023-08" db="EMBL/GenBank/DDBJ databases">
        <title>Pleionea litopenaei sp. nov., isolated from stomach of juvenile Litopenaeus vannamei.</title>
        <authorList>
            <person name="Rho A.M."/>
            <person name="Hwang C.Y."/>
        </authorList>
    </citation>
    <scope>NUCLEOTIDE SEQUENCE [LARGE SCALE GENOMIC DNA]</scope>
    <source>
        <strain evidence="7 8">HL-JVS1</strain>
    </source>
</reference>
<evidence type="ECO:0000259" key="6">
    <source>
        <dbReference type="Pfam" id="PF02900"/>
    </source>
</evidence>
<dbReference type="InterPro" id="IPR014436">
    <property type="entry name" value="Extradiol_dOase_DODA"/>
</dbReference>
<dbReference type="KEGG" id="plei:Q9312_16915"/>
<dbReference type="Gene3D" id="3.40.830.10">
    <property type="entry name" value="LigB-like"/>
    <property type="match status" value="1"/>
</dbReference>
<dbReference type="GO" id="GO:0008270">
    <property type="term" value="F:zinc ion binding"/>
    <property type="evidence" value="ECO:0007669"/>
    <property type="project" value="InterPro"/>
</dbReference>